<accession>A0ABU8TJM8</accession>
<dbReference type="Proteomes" id="UP001385499">
    <property type="component" value="Unassembled WGS sequence"/>
</dbReference>
<dbReference type="InterPro" id="IPR045442">
    <property type="entry name" value="DUF6505"/>
</dbReference>
<organism evidence="1 2">
    <name type="scientific">Roseibium algae</name>
    <dbReference type="NCBI Taxonomy" id="3123038"/>
    <lineage>
        <taxon>Bacteria</taxon>
        <taxon>Pseudomonadati</taxon>
        <taxon>Pseudomonadota</taxon>
        <taxon>Alphaproteobacteria</taxon>
        <taxon>Hyphomicrobiales</taxon>
        <taxon>Stappiaceae</taxon>
        <taxon>Roseibium</taxon>
    </lineage>
</organism>
<reference evidence="1 2" key="1">
    <citation type="submission" date="2024-02" db="EMBL/GenBank/DDBJ databases">
        <title>Roseibium algae sp. nov., isolated from marine alga (Grateloupia sp.), showing potential in myo-inositol conversion.</title>
        <authorList>
            <person name="Wang Y."/>
        </authorList>
    </citation>
    <scope>NUCLEOTIDE SEQUENCE [LARGE SCALE GENOMIC DNA]</scope>
    <source>
        <strain evidence="1 2">H3510</strain>
    </source>
</reference>
<dbReference type="RefSeq" id="WP_340273840.1">
    <property type="nucleotide sequence ID" value="NZ_JBAKIA010000004.1"/>
</dbReference>
<dbReference type="EMBL" id="JBAKIA010000004">
    <property type="protein sequence ID" value="MEJ8474132.1"/>
    <property type="molecule type" value="Genomic_DNA"/>
</dbReference>
<protein>
    <submittedName>
        <fullName evidence="1">DUF6505 family protein</fullName>
    </submittedName>
</protein>
<name>A0ABU8TJM8_9HYPH</name>
<dbReference type="Pfam" id="PF20115">
    <property type="entry name" value="DUF6505"/>
    <property type="match status" value="1"/>
</dbReference>
<gene>
    <name evidence="1" type="ORF">V6575_08520</name>
</gene>
<evidence type="ECO:0000313" key="2">
    <source>
        <dbReference type="Proteomes" id="UP001385499"/>
    </source>
</evidence>
<evidence type="ECO:0000313" key="1">
    <source>
        <dbReference type="EMBL" id="MEJ8474132.1"/>
    </source>
</evidence>
<proteinExistence type="predicted"/>
<sequence>MPRLLRAIRFDASDSHVFPRAAGENEWAIPGSFMFASGRFGDPSDLGGKERQAFVSGFLALGSFGFSTVVSVAEATEEDVAVCERILADHLVEHYGAPDSNSALNAAREEISFGRELAEGVPLNTLLALQREISDEGQIEERFHIVSPPGDKPHTRVWDVVEEP</sequence>
<keyword evidence="2" id="KW-1185">Reference proteome</keyword>
<comment type="caution">
    <text evidence="1">The sequence shown here is derived from an EMBL/GenBank/DDBJ whole genome shotgun (WGS) entry which is preliminary data.</text>
</comment>